<keyword evidence="1" id="KW-0808">Transferase</keyword>
<dbReference type="PANTHER" id="PTHR45753:SF3">
    <property type="entry name" value="ORNITHINE TRANSCARBAMYLASE, MITOCHONDRIAL"/>
    <property type="match status" value="1"/>
</dbReference>
<dbReference type="AlphaFoldDB" id="A0A6J6UZ10"/>
<organism evidence="3">
    <name type="scientific">freshwater metagenome</name>
    <dbReference type="NCBI Taxonomy" id="449393"/>
    <lineage>
        <taxon>unclassified sequences</taxon>
        <taxon>metagenomes</taxon>
        <taxon>ecological metagenomes</taxon>
    </lineage>
</organism>
<dbReference type="GO" id="GO:0016597">
    <property type="term" value="F:amino acid binding"/>
    <property type="evidence" value="ECO:0007669"/>
    <property type="project" value="InterPro"/>
</dbReference>
<dbReference type="PANTHER" id="PTHR45753">
    <property type="entry name" value="ORNITHINE CARBAMOYLTRANSFERASE, MITOCHONDRIAL"/>
    <property type="match status" value="1"/>
</dbReference>
<dbReference type="GO" id="GO:0004585">
    <property type="term" value="F:ornithine carbamoyltransferase activity"/>
    <property type="evidence" value="ECO:0007669"/>
    <property type="project" value="TreeGrafter"/>
</dbReference>
<dbReference type="InterPro" id="IPR036901">
    <property type="entry name" value="Asp/Orn_carbamoylTrfase_sf"/>
</dbReference>
<evidence type="ECO:0000259" key="2">
    <source>
        <dbReference type="Pfam" id="PF00185"/>
    </source>
</evidence>
<dbReference type="EMBL" id="CAEZZK010000162">
    <property type="protein sequence ID" value="CAB4763969.1"/>
    <property type="molecule type" value="Genomic_DNA"/>
</dbReference>
<dbReference type="GO" id="GO:0042450">
    <property type="term" value="P:L-arginine biosynthetic process via ornithine"/>
    <property type="evidence" value="ECO:0007669"/>
    <property type="project" value="TreeGrafter"/>
</dbReference>
<sequence length="47" mass="5115">MHCLPAHRGVEVTSEVIDGAQSRVVTQAHNRMHAARGLLAHLMGVTR</sequence>
<protein>
    <submittedName>
        <fullName evidence="3">Unannotated protein</fullName>
    </submittedName>
</protein>
<dbReference type="SUPFAM" id="SSF53671">
    <property type="entry name" value="Aspartate/ornithine carbamoyltransferase"/>
    <property type="match status" value="1"/>
</dbReference>
<dbReference type="Gene3D" id="3.40.50.1370">
    <property type="entry name" value="Aspartate/ornithine carbamoyltransferase"/>
    <property type="match status" value="1"/>
</dbReference>
<reference evidence="3" key="1">
    <citation type="submission" date="2020-05" db="EMBL/GenBank/DDBJ databases">
        <authorList>
            <person name="Chiriac C."/>
            <person name="Salcher M."/>
            <person name="Ghai R."/>
            <person name="Kavagutti S V."/>
        </authorList>
    </citation>
    <scope>NUCLEOTIDE SEQUENCE</scope>
</reference>
<dbReference type="Pfam" id="PF00185">
    <property type="entry name" value="OTCace"/>
    <property type="match status" value="1"/>
</dbReference>
<dbReference type="GO" id="GO:0019240">
    <property type="term" value="P:citrulline biosynthetic process"/>
    <property type="evidence" value="ECO:0007669"/>
    <property type="project" value="TreeGrafter"/>
</dbReference>
<evidence type="ECO:0000256" key="1">
    <source>
        <dbReference type="ARBA" id="ARBA00022679"/>
    </source>
</evidence>
<proteinExistence type="predicted"/>
<gene>
    <name evidence="3" type="ORF">UFOPK2855_00850</name>
</gene>
<feature type="domain" description="Aspartate/ornithine carbamoyltransferase Asp/Orn-binding" evidence="2">
    <location>
        <begin position="1"/>
        <end position="41"/>
    </location>
</feature>
<name>A0A6J6UZ10_9ZZZZ</name>
<evidence type="ECO:0000313" key="3">
    <source>
        <dbReference type="EMBL" id="CAB4763969.1"/>
    </source>
</evidence>
<accession>A0A6J6UZ10</accession>
<dbReference type="InterPro" id="IPR006131">
    <property type="entry name" value="Asp_carbamoyltransf_Asp/Orn-bd"/>
</dbReference>